<evidence type="ECO:0000256" key="1">
    <source>
        <dbReference type="ARBA" id="ARBA00006596"/>
    </source>
</evidence>
<dbReference type="InterPro" id="IPR017896">
    <property type="entry name" value="4Fe4S_Fe-S-bd"/>
</dbReference>
<dbReference type="PANTHER" id="PTHR11615">
    <property type="entry name" value="NITRATE, FORMATE, IRON DEHYDROGENASE"/>
    <property type="match status" value="1"/>
</dbReference>
<feature type="non-terminal residue" evidence="3">
    <location>
        <position position="1"/>
    </location>
</feature>
<reference evidence="3" key="1">
    <citation type="journal article" date="2013" name="Nat. Commun.">
        <title>Hydrogenosomes in the diplomonad Spironucleus salmonicida.</title>
        <authorList>
            <person name="Jerlstrom-Hultqvist J."/>
            <person name="Einarsson E."/>
            <person name="Xu F."/>
            <person name="Hjort K."/>
            <person name="Ek B."/>
            <person name="Steinhauf D."/>
            <person name="Hultenby K."/>
            <person name="Bergquist J."/>
            <person name="Andersson J.O."/>
            <person name="Svard S.G."/>
        </authorList>
    </citation>
    <scope>NUCLEOTIDE SEQUENCE</scope>
</reference>
<dbReference type="InterPro" id="IPR004108">
    <property type="entry name" value="Fe_hydrogenase_lsu_C"/>
</dbReference>
<dbReference type="AlphaFoldDB" id="T2B4R7"/>
<dbReference type="InterPro" id="IPR009016">
    <property type="entry name" value="Fe_hydrogenase"/>
</dbReference>
<organism evidence="3">
    <name type="scientific">Trepomonas sp. PC1</name>
    <dbReference type="NCBI Taxonomy" id="1076344"/>
    <lineage>
        <taxon>Eukaryota</taxon>
        <taxon>Metamonada</taxon>
        <taxon>Diplomonadida</taxon>
        <taxon>Hexamitidae</taxon>
        <taxon>Hexamitinae</taxon>
        <taxon>Trepomonas</taxon>
    </lineage>
</organism>
<accession>T2B4R7</accession>
<protein>
    <submittedName>
        <fullName evidence="3">FeFe-hydrogenase 6</fullName>
    </submittedName>
</protein>
<dbReference type="PROSITE" id="PS51379">
    <property type="entry name" value="4FE4S_FER_2"/>
    <property type="match status" value="2"/>
</dbReference>
<dbReference type="Gene3D" id="3.40.950.10">
    <property type="entry name" value="Fe-only Hydrogenase (Larger Subunit), Chain L, domain 3"/>
    <property type="match status" value="1"/>
</dbReference>
<proteinExistence type="evidence at transcript level"/>
<evidence type="ECO:0000313" key="3">
    <source>
        <dbReference type="EMBL" id="AGV05436.1"/>
    </source>
</evidence>
<dbReference type="Gene3D" id="3.40.50.1780">
    <property type="match status" value="1"/>
</dbReference>
<feature type="domain" description="4Fe-4S ferredoxin-type" evidence="2">
    <location>
        <begin position="12"/>
        <end position="41"/>
    </location>
</feature>
<feature type="domain" description="4Fe-4S ferredoxin-type" evidence="2">
    <location>
        <begin position="52"/>
        <end position="81"/>
    </location>
</feature>
<dbReference type="Pfam" id="PF12838">
    <property type="entry name" value="Fer4_7"/>
    <property type="match status" value="1"/>
</dbReference>
<dbReference type="EMBL" id="KF534700">
    <property type="protein sequence ID" value="AGV05436.1"/>
    <property type="molecule type" value="mRNA"/>
</dbReference>
<sequence length="421" mass="46302">PQQNLTTKSANIAIKLDYQKCVGCNECVDICNSQSINVFTANDQNQCPPTIQNGDLMSSDCIFCGQCVVACPVGAIIPYDDLLKLQRVLALKKEVIGLVDPITRFTIGQHFGFTGDGSEGLVSILKQKFGFSKVYDCNVGADLTTIIATNELLEHIKSKQPIFTSSCPAWVRLAETRYPDLFKSILTAKSAVDMLAHMVRKLHPDAFIVELMPCTAKKYERLRHKEANICITVAEICQLFEKNGVKKEDFQSGVGFDAPFNVASGGSNLFGYTGGEGENILRQICVVKNVDSYKVEKEWEEEGLKYKTCTIGDIKITLCVAQGGSQIDKAAKKVKNGTMKADFIEQMACPGGCQNGGGLPNLIGSNQQQRIEQLNVADQNSEFRTAGQNQVVLEQMNQVHSAFHTTFGKKQGYTCQFIDFK</sequence>
<dbReference type="SUPFAM" id="SSF53920">
    <property type="entry name" value="Fe-only hydrogenase"/>
    <property type="match status" value="1"/>
</dbReference>
<dbReference type="Gene3D" id="3.30.70.20">
    <property type="match status" value="1"/>
</dbReference>
<dbReference type="InterPro" id="IPR017900">
    <property type="entry name" value="4Fe4S_Fe_S_CS"/>
</dbReference>
<comment type="similarity">
    <text evidence="1">Belongs to the NARF family.</text>
</comment>
<dbReference type="SUPFAM" id="SSF54862">
    <property type="entry name" value="4Fe-4S ferredoxins"/>
    <property type="match status" value="1"/>
</dbReference>
<dbReference type="Pfam" id="PF02906">
    <property type="entry name" value="Fe_hyd_lg_C"/>
    <property type="match status" value="1"/>
</dbReference>
<name>T2B4R7_9EUKA</name>
<dbReference type="PROSITE" id="PS00198">
    <property type="entry name" value="4FE4S_FER_1"/>
    <property type="match status" value="1"/>
</dbReference>
<dbReference type="InterPro" id="IPR050340">
    <property type="entry name" value="Cytosolic_Fe-S_CAF"/>
</dbReference>
<evidence type="ECO:0000259" key="2">
    <source>
        <dbReference type="PROSITE" id="PS51379"/>
    </source>
</evidence>